<protein>
    <submittedName>
        <fullName evidence="2">Uncharacterized protein</fullName>
    </submittedName>
</protein>
<evidence type="ECO:0000313" key="3">
    <source>
        <dbReference type="Proteomes" id="UP000070344"/>
    </source>
</evidence>
<accession>A0A133V4J7</accession>
<keyword evidence="1" id="KW-0812">Transmembrane</keyword>
<keyword evidence="1" id="KW-1133">Transmembrane helix</keyword>
<proteinExistence type="predicted"/>
<organism evidence="2 3">
    <name type="scientific">candidate division MSBL1 archaeon SCGC-AAA259O05</name>
    <dbReference type="NCBI Taxonomy" id="1698271"/>
    <lineage>
        <taxon>Archaea</taxon>
        <taxon>Methanobacteriati</taxon>
        <taxon>Methanobacteriota</taxon>
        <taxon>candidate division MSBL1</taxon>
    </lineage>
</organism>
<evidence type="ECO:0000256" key="1">
    <source>
        <dbReference type="SAM" id="Phobius"/>
    </source>
</evidence>
<evidence type="ECO:0000313" key="2">
    <source>
        <dbReference type="EMBL" id="KXB01372.1"/>
    </source>
</evidence>
<comment type="caution">
    <text evidence="2">The sequence shown here is derived from an EMBL/GenBank/DDBJ whole genome shotgun (WGS) entry which is preliminary data.</text>
</comment>
<feature type="transmembrane region" description="Helical" evidence="1">
    <location>
        <begin position="7"/>
        <end position="28"/>
    </location>
</feature>
<sequence length="93" mass="10341">MNAKSKVMFVFVGFAVLIGTVCGAWGAVESKPLLGLFLALIFFYVSYKVVTTALGLEETSFDAGAMNVIKTGFIPYWFIWLVSWFLVYNLVLV</sequence>
<gene>
    <name evidence="2" type="ORF">AKJ41_01820</name>
</gene>
<dbReference type="EMBL" id="LHXV01000015">
    <property type="protein sequence ID" value="KXB01372.1"/>
    <property type="molecule type" value="Genomic_DNA"/>
</dbReference>
<feature type="transmembrane region" description="Helical" evidence="1">
    <location>
        <begin position="34"/>
        <end position="56"/>
    </location>
</feature>
<keyword evidence="3" id="KW-1185">Reference proteome</keyword>
<keyword evidence="1" id="KW-0472">Membrane</keyword>
<reference evidence="2 3" key="1">
    <citation type="journal article" date="2016" name="Sci. Rep.">
        <title>Metabolic traits of an uncultured archaeal lineage -MSBL1- from brine pools of the Red Sea.</title>
        <authorList>
            <person name="Mwirichia R."/>
            <person name="Alam I."/>
            <person name="Rashid M."/>
            <person name="Vinu M."/>
            <person name="Ba-Alawi W."/>
            <person name="Anthony Kamau A."/>
            <person name="Kamanda Ngugi D."/>
            <person name="Goker M."/>
            <person name="Klenk H.P."/>
            <person name="Bajic V."/>
            <person name="Stingl U."/>
        </authorList>
    </citation>
    <scope>NUCLEOTIDE SEQUENCE [LARGE SCALE GENOMIC DNA]</scope>
    <source>
        <strain evidence="2">SCGC-AAA259O05</strain>
    </source>
</reference>
<feature type="transmembrane region" description="Helical" evidence="1">
    <location>
        <begin position="68"/>
        <end position="91"/>
    </location>
</feature>
<dbReference type="Proteomes" id="UP000070344">
    <property type="component" value="Unassembled WGS sequence"/>
</dbReference>
<name>A0A133V4J7_9EURY</name>
<dbReference type="AlphaFoldDB" id="A0A133V4J7"/>